<dbReference type="InterPro" id="IPR035899">
    <property type="entry name" value="DBL_dom_sf"/>
</dbReference>
<dbReference type="SUPFAM" id="SSF48065">
    <property type="entry name" value="DBL homology domain (DH-domain)"/>
    <property type="match status" value="1"/>
</dbReference>
<feature type="compositionally biased region" description="Polar residues" evidence="3">
    <location>
        <begin position="798"/>
        <end position="818"/>
    </location>
</feature>
<dbReference type="Gene3D" id="2.30.29.30">
    <property type="entry name" value="Pleckstrin-homology domain (PH domain)/Phosphotyrosine-binding domain (PTB)"/>
    <property type="match status" value="1"/>
</dbReference>
<feature type="compositionally biased region" description="Low complexity" evidence="3">
    <location>
        <begin position="732"/>
        <end position="742"/>
    </location>
</feature>
<dbReference type="Proteomes" id="UP001274830">
    <property type="component" value="Unassembled WGS sequence"/>
</dbReference>
<feature type="compositionally biased region" description="Low complexity" evidence="3">
    <location>
        <begin position="1033"/>
        <end position="1049"/>
    </location>
</feature>
<dbReference type="PROSITE" id="PS50010">
    <property type="entry name" value="DH_2"/>
    <property type="match status" value="1"/>
</dbReference>
<feature type="region of interest" description="Disordered" evidence="3">
    <location>
        <begin position="686"/>
        <end position="975"/>
    </location>
</feature>
<feature type="compositionally biased region" description="Polar residues" evidence="3">
    <location>
        <begin position="852"/>
        <end position="863"/>
    </location>
</feature>
<keyword evidence="2" id="KW-0527">Neuropeptide</keyword>
<proteinExistence type="predicted"/>
<name>A0AAE1C2W6_9PEZI</name>
<evidence type="ECO:0000313" key="5">
    <source>
        <dbReference type="EMBL" id="KAK3675959.1"/>
    </source>
</evidence>
<sequence length="1193" mass="129474">MEAVAVFNPTVHLARSYTAPANKKNSSTATAARRPSGPSSTTSARFPNNNNMTAHTTNHPSLLHSQGHTSSNYSIQSQPSSRSSDGTQGTSHSTLFAPPPLPPGAAALANGEVTATDNVMNSVADASSSLFQICVSLRQRLIGVPGFREWLIGEEEEADDDTDPVTLLWRTFRRGLPLMMLYNALNPSQPLELKVGVKEEKSGKAATYKFLQACVNDLKFPQDQCFIITDLYGDDTTGFVKVARVVNRVLDILVQRGLVDDVRPTANDFEQAEKGLKRSQRQHIVHELVSTERTYVQHLELLQAFKHLVEEKGIIPGDAIHDIFLNLNSLLDFQRRFLIRVEQTNAQPEEEQNWGKLFIMYCEAFKVYEPYIANQRKCEKTVVAEFSKLKDAGGSDQMRQMVESSPTLYGFLMKPFQRLSKYPLLLKDLYKKGDLDDAKKLDLLMGEEAATSILTRTNEAIDREEKAAAVQELKVRVEDWKGHRVEGFGQLLLYGTFTVLKSENLASGKDGERQYHVYLFETILLCCKDIDPTKPKNKMLNKQLVDRQSGKPKLQLKGRIFMQNVTEVVKISKQGMSPSNSRDDDIIGHFCIVRGSESIFWKGDPSIENFIVRFTTQEMLRRWGEQIDAQRVQYRSKTGRDSDGSRSGGGGGGGGGSGGGSGGGTSATQFAFMQNQPLLENPYAKMAQEEDEEDQEDDGLETLVGSGSSSVQYGNGNGGYPYPGREFEDSRNASSSSLRSRSTTGDSGAGPTPNLGRAHPPRFAQGSLSQQQASLSLRTQQLSNAAMSPSGRMPEQDSYFSPTGDSPQNSIRTSSSSGMYPFPRQLSGGGAPPTSQPMMPNGAGAYWDEQQGAYSSHGQTYSQDYHRQPPHGGQSRFTAPAIGRQREPSVTTANGYGPHTGRPTGPGSRMHSAQQMPTQQHRNRSASSPDIHQGGPRGGVPGTALRNGAGQQQPPVPDMPTNYQYPGGRASPASAVIGMAGTMPSRQSPQLLRERSYQVGRLGSQQNHGQGQPSIDQSFSRTGTPVSMSNRSGTPVTTTGAAAAAAAGAPPLPPPPTTAIPNPPPPQPQSSNLDLPAPTQLKVKVHCPSASQTLTLVVPLNISYQSLKDRIDAKLQRSTNLSLGTSGGGGGGGREGQQVVKLKYLDEEDFVSILSDEDVLTAFETWREQRGGGVEGSGTGPGGMGEIELFCQR</sequence>
<dbReference type="InterPro" id="IPR053026">
    <property type="entry name" value="CDC42_GEF"/>
</dbReference>
<feature type="compositionally biased region" description="Low complexity" evidence="3">
    <location>
        <begin position="48"/>
        <end position="59"/>
    </location>
</feature>
<dbReference type="CDD" id="cd05992">
    <property type="entry name" value="PB1"/>
    <property type="match status" value="1"/>
</dbReference>
<dbReference type="Pfam" id="PF00621">
    <property type="entry name" value="RhoGEF"/>
    <property type="match status" value="1"/>
</dbReference>
<feature type="compositionally biased region" description="Polar residues" evidence="3">
    <location>
        <begin position="911"/>
        <end position="930"/>
    </location>
</feature>
<dbReference type="GO" id="GO:0005634">
    <property type="term" value="C:nucleus"/>
    <property type="evidence" value="ECO:0007669"/>
    <property type="project" value="TreeGrafter"/>
</dbReference>
<dbReference type="InterPro" id="IPR001849">
    <property type="entry name" value="PH_domain"/>
</dbReference>
<feature type="compositionally biased region" description="Low complexity" evidence="3">
    <location>
        <begin position="765"/>
        <end position="783"/>
    </location>
</feature>
<evidence type="ECO:0000256" key="1">
    <source>
        <dbReference type="ARBA" id="ARBA00022815"/>
    </source>
</evidence>
<dbReference type="SUPFAM" id="SSF50729">
    <property type="entry name" value="PH domain-like"/>
    <property type="match status" value="1"/>
</dbReference>
<dbReference type="GO" id="GO:0030010">
    <property type="term" value="P:establishment of cell polarity"/>
    <property type="evidence" value="ECO:0007669"/>
    <property type="project" value="TreeGrafter"/>
</dbReference>
<feature type="domain" description="DH" evidence="4">
    <location>
        <begin position="280"/>
        <end position="460"/>
    </location>
</feature>
<dbReference type="Pfam" id="PF08259">
    <property type="entry name" value="Periviscerokin"/>
    <property type="match status" value="1"/>
</dbReference>
<evidence type="ECO:0000313" key="6">
    <source>
        <dbReference type="Proteomes" id="UP001274830"/>
    </source>
</evidence>
<dbReference type="InterPro" id="IPR000219">
    <property type="entry name" value="DH_dom"/>
</dbReference>
<evidence type="ECO:0000256" key="2">
    <source>
        <dbReference type="ARBA" id="ARBA00023320"/>
    </source>
</evidence>
<keyword evidence="1" id="KW-0027">Amidation</keyword>
<reference evidence="5" key="1">
    <citation type="submission" date="2023-07" db="EMBL/GenBank/DDBJ databases">
        <title>Black Yeasts Isolated from many extreme environments.</title>
        <authorList>
            <person name="Coleine C."/>
            <person name="Stajich J.E."/>
            <person name="Selbmann L."/>
        </authorList>
    </citation>
    <scope>NUCLEOTIDE SEQUENCE</scope>
    <source>
        <strain evidence="5">CCFEE 5485</strain>
    </source>
</reference>
<dbReference type="SMART" id="SM00325">
    <property type="entry name" value="RhoGEF"/>
    <property type="match status" value="1"/>
</dbReference>
<dbReference type="PANTHER" id="PTHR47339">
    <property type="entry name" value="CELL DIVISION CONTROL PROTEIN 24"/>
    <property type="match status" value="1"/>
</dbReference>
<evidence type="ECO:0000259" key="4">
    <source>
        <dbReference type="PROSITE" id="PS50010"/>
    </source>
</evidence>
<feature type="compositionally biased region" description="Low complexity" evidence="3">
    <location>
        <begin position="70"/>
        <end position="88"/>
    </location>
</feature>
<dbReference type="SUPFAM" id="SSF54277">
    <property type="entry name" value="CAD &amp; PB1 domains"/>
    <property type="match status" value="1"/>
</dbReference>
<dbReference type="InterPro" id="IPR033511">
    <property type="entry name" value="Cdc24/Scd1_PH_dom"/>
</dbReference>
<dbReference type="GO" id="GO:0031106">
    <property type="term" value="P:septin ring organization"/>
    <property type="evidence" value="ECO:0007669"/>
    <property type="project" value="TreeGrafter"/>
</dbReference>
<feature type="compositionally biased region" description="Polar residues" evidence="3">
    <location>
        <begin position="37"/>
        <end position="47"/>
    </location>
</feature>
<protein>
    <submittedName>
        <fullName evidence="5">Guanine nucleotide exchange factor for Cdc42p</fullName>
    </submittedName>
</protein>
<dbReference type="GO" id="GO:0000935">
    <property type="term" value="C:division septum"/>
    <property type="evidence" value="ECO:0007669"/>
    <property type="project" value="TreeGrafter"/>
</dbReference>
<dbReference type="InterPro" id="IPR011993">
    <property type="entry name" value="PH-like_dom_sf"/>
</dbReference>
<dbReference type="SMART" id="SM00233">
    <property type="entry name" value="PH"/>
    <property type="match status" value="1"/>
</dbReference>
<dbReference type="GO" id="GO:0005085">
    <property type="term" value="F:guanyl-nucleotide exchange factor activity"/>
    <property type="evidence" value="ECO:0007669"/>
    <property type="project" value="InterPro"/>
</dbReference>
<feature type="compositionally biased region" description="Acidic residues" evidence="3">
    <location>
        <begin position="689"/>
        <end position="700"/>
    </location>
</feature>
<gene>
    <name evidence="5" type="primary">CDC24</name>
    <name evidence="5" type="ORF">LTR78_004151</name>
</gene>
<dbReference type="CDD" id="cd00160">
    <property type="entry name" value="RhoGEF"/>
    <property type="match status" value="1"/>
</dbReference>
<dbReference type="CDD" id="cd13246">
    <property type="entry name" value="PH_Scd1"/>
    <property type="match status" value="1"/>
</dbReference>
<dbReference type="AlphaFoldDB" id="A0AAE1C2W6"/>
<accession>A0AAE1C2W6</accession>
<dbReference type="GO" id="GO:0005737">
    <property type="term" value="C:cytoplasm"/>
    <property type="evidence" value="ECO:0007669"/>
    <property type="project" value="TreeGrafter"/>
</dbReference>
<dbReference type="Pfam" id="PF06395">
    <property type="entry name" value="CDC24"/>
    <property type="match status" value="1"/>
</dbReference>
<feature type="region of interest" description="Disordered" evidence="3">
    <location>
        <begin position="634"/>
        <end position="668"/>
    </location>
</feature>
<dbReference type="Gene3D" id="3.10.20.90">
    <property type="entry name" value="Phosphatidylinositol 3-kinase Catalytic Subunit, Chain A, domain 1"/>
    <property type="match status" value="1"/>
</dbReference>
<evidence type="ECO:0000256" key="3">
    <source>
        <dbReference type="SAM" id="MobiDB-lite"/>
    </source>
</evidence>
<keyword evidence="6" id="KW-1185">Reference proteome</keyword>
<feature type="region of interest" description="Disordered" evidence="3">
    <location>
        <begin position="1002"/>
        <end position="1075"/>
    </location>
</feature>
<dbReference type="PANTHER" id="PTHR47339:SF1">
    <property type="entry name" value="CELL DIVISION CONTROL PROTEIN 24"/>
    <property type="match status" value="1"/>
</dbReference>
<dbReference type="GO" id="GO:0043332">
    <property type="term" value="C:mating projection tip"/>
    <property type="evidence" value="ECO:0007669"/>
    <property type="project" value="TreeGrafter"/>
</dbReference>
<dbReference type="InterPro" id="IPR010481">
    <property type="entry name" value="Cdc24/Scd1_N"/>
</dbReference>
<comment type="caution">
    <text evidence="5">The sequence shown here is derived from an EMBL/GenBank/DDBJ whole genome shotgun (WGS) entry which is preliminary data.</text>
</comment>
<feature type="compositionally biased region" description="Pro residues" evidence="3">
    <location>
        <begin position="1050"/>
        <end position="1068"/>
    </location>
</feature>
<feature type="region of interest" description="Disordered" evidence="3">
    <location>
        <begin position="18"/>
        <end position="105"/>
    </location>
</feature>
<dbReference type="EMBL" id="JAUTXT010000012">
    <property type="protein sequence ID" value="KAK3675959.1"/>
    <property type="molecule type" value="Genomic_DNA"/>
</dbReference>
<organism evidence="5 6">
    <name type="scientific">Recurvomyces mirabilis</name>
    <dbReference type="NCBI Taxonomy" id="574656"/>
    <lineage>
        <taxon>Eukaryota</taxon>
        <taxon>Fungi</taxon>
        <taxon>Dikarya</taxon>
        <taxon>Ascomycota</taxon>
        <taxon>Pezizomycotina</taxon>
        <taxon>Dothideomycetes</taxon>
        <taxon>Dothideomycetidae</taxon>
        <taxon>Mycosphaerellales</taxon>
        <taxon>Teratosphaeriaceae</taxon>
        <taxon>Recurvomyces</taxon>
    </lineage>
</organism>
<dbReference type="InterPro" id="IPR013231">
    <property type="entry name" value="Periviscerokinin"/>
</dbReference>
<feature type="compositionally biased region" description="Gly residues" evidence="3">
    <location>
        <begin position="646"/>
        <end position="665"/>
    </location>
</feature>
<feature type="compositionally biased region" description="Polar residues" evidence="3">
    <location>
        <begin position="1003"/>
        <end position="1032"/>
    </location>
</feature>
<dbReference type="Pfam" id="PF15411">
    <property type="entry name" value="PH_10"/>
    <property type="match status" value="1"/>
</dbReference>
<dbReference type="Gene3D" id="1.20.900.10">
    <property type="entry name" value="Dbl homology (DH) domain"/>
    <property type="match status" value="1"/>
</dbReference>